<dbReference type="EMBL" id="CAMXCT030000118">
    <property type="protein sequence ID" value="CAL4761457.1"/>
    <property type="molecule type" value="Genomic_DNA"/>
</dbReference>
<reference evidence="2 3" key="2">
    <citation type="submission" date="2024-05" db="EMBL/GenBank/DDBJ databases">
        <authorList>
            <person name="Chen Y."/>
            <person name="Shah S."/>
            <person name="Dougan E. K."/>
            <person name="Thang M."/>
            <person name="Chan C."/>
        </authorList>
    </citation>
    <scope>NUCLEOTIDE SEQUENCE [LARGE SCALE GENOMIC DNA]</scope>
</reference>
<keyword evidence="3" id="KW-1185">Reference proteome</keyword>
<gene>
    <name evidence="1" type="ORF">C1SCF055_LOCUS2572</name>
</gene>
<evidence type="ECO:0000313" key="1">
    <source>
        <dbReference type="EMBL" id="CAI3974145.1"/>
    </source>
</evidence>
<name>A0A9P1BK37_9DINO</name>
<proteinExistence type="predicted"/>
<dbReference type="EMBL" id="CAMXCT020000118">
    <property type="protein sequence ID" value="CAL1127520.1"/>
    <property type="molecule type" value="Genomic_DNA"/>
</dbReference>
<dbReference type="AlphaFoldDB" id="A0A9P1BK37"/>
<reference evidence="1" key="1">
    <citation type="submission" date="2022-10" db="EMBL/GenBank/DDBJ databases">
        <authorList>
            <person name="Chen Y."/>
            <person name="Dougan E. K."/>
            <person name="Chan C."/>
            <person name="Rhodes N."/>
            <person name="Thang M."/>
        </authorList>
    </citation>
    <scope>NUCLEOTIDE SEQUENCE</scope>
</reference>
<evidence type="ECO:0000313" key="3">
    <source>
        <dbReference type="Proteomes" id="UP001152797"/>
    </source>
</evidence>
<sequence length="255" mass="27769">VLQGILGHFFRSAAANPKQKPVSGSDVLIETLVGDVSACGGFHTYGVTTQNNGQMKFHIPHMLQRSERPEAPGSDLGGAAEFAKEALGLKPGMLRMYTNEFQATFGGGFYGSNGLIQNSGEMEFTNCSSNQDGGGFYVDSEMMQNGGNLEFHDCRSQGNGGGLFANVMMQNGTMEFQNCSSQVDGTETKFLKDVGLLSLLAERTKRTFENPQVKEDNFVRRDRFNLKKASEILRKYASDCDGQVGIIQLAMAETK</sequence>
<comment type="caution">
    <text evidence="1">The sequence shown here is derived from an EMBL/GenBank/DDBJ whole genome shotgun (WGS) entry which is preliminary data.</text>
</comment>
<dbReference type="OrthoDB" id="432246at2759"/>
<evidence type="ECO:0000313" key="2">
    <source>
        <dbReference type="EMBL" id="CAL4761457.1"/>
    </source>
</evidence>
<feature type="non-terminal residue" evidence="1">
    <location>
        <position position="1"/>
    </location>
</feature>
<dbReference type="SUPFAM" id="SSF51126">
    <property type="entry name" value="Pectin lyase-like"/>
    <property type="match status" value="1"/>
</dbReference>
<organism evidence="1">
    <name type="scientific">Cladocopium goreaui</name>
    <dbReference type="NCBI Taxonomy" id="2562237"/>
    <lineage>
        <taxon>Eukaryota</taxon>
        <taxon>Sar</taxon>
        <taxon>Alveolata</taxon>
        <taxon>Dinophyceae</taxon>
        <taxon>Suessiales</taxon>
        <taxon>Symbiodiniaceae</taxon>
        <taxon>Cladocopium</taxon>
    </lineage>
</organism>
<dbReference type="EMBL" id="CAMXCT010000118">
    <property type="protein sequence ID" value="CAI3974145.1"/>
    <property type="molecule type" value="Genomic_DNA"/>
</dbReference>
<dbReference type="InterPro" id="IPR011050">
    <property type="entry name" value="Pectin_lyase_fold/virulence"/>
</dbReference>
<feature type="non-terminal residue" evidence="1">
    <location>
        <position position="255"/>
    </location>
</feature>
<accession>A0A9P1BK37</accession>
<protein>
    <submittedName>
        <fullName evidence="1">Uncharacterized protein</fullName>
    </submittedName>
</protein>
<dbReference type="Proteomes" id="UP001152797">
    <property type="component" value="Unassembled WGS sequence"/>
</dbReference>